<name>A0A4V3XEJ6_9AGAM</name>
<feature type="domain" description="Transferrin receptor-like dimerisation" evidence="5">
    <location>
        <begin position="863"/>
        <end position="923"/>
    </location>
</feature>
<dbReference type="EMBL" id="SGPL01000325">
    <property type="protein sequence ID" value="THH13793.1"/>
    <property type="molecule type" value="Genomic_DNA"/>
</dbReference>
<dbReference type="Proteomes" id="UP000310158">
    <property type="component" value="Unassembled WGS sequence"/>
</dbReference>
<sequence>MGDDNFVTQPLLGVQEKATQDDVLVPPVTQQAPKHRSRVVKLIKRSILFVFLWIVIHRLLFYLAYPSFHHHLEAKGTQGCAKKDSTWAMKAFKPSVPFGHIAEELFLTVPNSASAISASRQYATKPHLAGSEGDFATAVDFLELLQRELAVAIPDSKPIFPAGSDASRNATLSITNITEPSAWIDIYYPVMNTAVNHSLQILSDDGEVAWAADLEEVSDGTDPEAGKYVNAVSTWHGLSRGGDVQGKLIYANYGLKEDFDDLVNKGVNFTGSIVIVRYGGLFRGLKVKGAQELGAAGVLVYSDPRDDGTVTVENGYKPYPYGPARSPTSVQRGSVQFLSIYPGDPTTPGYPAYENSTRTDGSNIPSIPSLPISWANAKVLLEEIADDREGRMVRLINNVDDKVTPIWNTMGVIPGHIKDEVVVVGNHRDAWVMGAADPSSGTASIHEVVRGLGVLLKAGWTPLRTIVIASWDAEEVFLLVFDTKREILTSHLQYGLIGSTEWGEDFPEFIDKHVVAYLNLDVSVSGSHYGARASPSLAHVVRSTAEKIPHPTDPGRTLWDARHDRGPLYGEIVDPQVVAMAEEAANAVDSVGVGAVGSGSDFTVFLQRLGVASMDHGFGSSLSDPVYHYHSVFDSERWQELYGDPGFVKHVAVAKHFGLLTLRLADTIILPINTTHYAFELESYLDKVEELATASSVLTDLAPLRAAITSLQRASIKLDHEKWVAEAHLRHLLKHIMHRHGHKKGLRQVIGKACHKLKKVFGKGDEEVKELTTPMHVPELEIMITKDGHRRLVKPRIGRLPGWIKEQEEKKMKELEKEATFEIADNDEDGPHPPHLPHLPRPPKPHWPPHHKHKGPSRRFKRAVQHVQKVNQKLATFERGFIHEDGIKDREWYRHLGVAPGKWLGYGATTLPALTESITIEKKRDARSV</sequence>
<dbReference type="FunFam" id="3.40.630.10:FF:000101">
    <property type="entry name" value="N-acetylated alpha-linked acidic dipeptidase like 1"/>
    <property type="match status" value="1"/>
</dbReference>
<dbReference type="PANTHER" id="PTHR10404">
    <property type="entry name" value="N-ACETYLATED-ALPHA-LINKED ACIDIC DIPEPTIDASE"/>
    <property type="match status" value="1"/>
</dbReference>
<evidence type="ECO:0000256" key="2">
    <source>
        <dbReference type="SAM" id="MobiDB-lite"/>
    </source>
</evidence>
<dbReference type="Pfam" id="PF02225">
    <property type="entry name" value="PA"/>
    <property type="match status" value="1"/>
</dbReference>
<dbReference type="CDD" id="cd02121">
    <property type="entry name" value="PA_GCPII_like"/>
    <property type="match status" value="1"/>
</dbReference>
<keyword evidence="3" id="KW-0472">Membrane</keyword>
<dbReference type="Gene3D" id="3.40.630.10">
    <property type="entry name" value="Zn peptidases"/>
    <property type="match status" value="1"/>
</dbReference>
<evidence type="ECO:0000259" key="5">
    <source>
        <dbReference type="Pfam" id="PF04253"/>
    </source>
</evidence>
<feature type="domain" description="PA" evidence="4">
    <location>
        <begin position="244"/>
        <end position="320"/>
    </location>
</feature>
<comment type="similarity">
    <text evidence="1">Belongs to the peptidase M28 family. M28B subfamily.</text>
</comment>
<dbReference type="PANTHER" id="PTHR10404:SF46">
    <property type="entry name" value="VACUOLAR PROTEIN SORTING-ASSOCIATED PROTEIN 70"/>
    <property type="match status" value="1"/>
</dbReference>
<feature type="domain" description="Peptidase M28" evidence="6">
    <location>
        <begin position="408"/>
        <end position="553"/>
    </location>
</feature>
<dbReference type="SUPFAM" id="SSF52025">
    <property type="entry name" value="PA domain"/>
    <property type="match status" value="1"/>
</dbReference>
<dbReference type="SUPFAM" id="SSF53187">
    <property type="entry name" value="Zn-dependent exopeptidases"/>
    <property type="match status" value="1"/>
</dbReference>
<feature type="transmembrane region" description="Helical" evidence="3">
    <location>
        <begin position="46"/>
        <end position="65"/>
    </location>
</feature>
<proteinExistence type="inferred from homology"/>
<feature type="region of interest" description="Disordered" evidence="2">
    <location>
        <begin position="824"/>
        <end position="860"/>
    </location>
</feature>
<dbReference type="Pfam" id="PF04253">
    <property type="entry name" value="TFR_dimer"/>
    <property type="match status" value="1"/>
</dbReference>
<accession>A0A4V3XEJ6</accession>
<dbReference type="OrthoDB" id="5841748at2759"/>
<dbReference type="GO" id="GO:0004180">
    <property type="term" value="F:carboxypeptidase activity"/>
    <property type="evidence" value="ECO:0007669"/>
    <property type="project" value="TreeGrafter"/>
</dbReference>
<dbReference type="InterPro" id="IPR007365">
    <property type="entry name" value="TFR-like_dimer_dom"/>
</dbReference>
<dbReference type="CDD" id="cd08022">
    <property type="entry name" value="M28_PSMA_like"/>
    <property type="match status" value="1"/>
</dbReference>
<dbReference type="SUPFAM" id="SSF47672">
    <property type="entry name" value="Transferrin receptor-like dimerisation domain"/>
    <property type="match status" value="2"/>
</dbReference>
<evidence type="ECO:0000259" key="6">
    <source>
        <dbReference type="Pfam" id="PF04389"/>
    </source>
</evidence>
<reference evidence="7 8" key="1">
    <citation type="submission" date="2019-02" db="EMBL/GenBank/DDBJ databases">
        <title>Genome sequencing of the rare red list fungi Bondarzewia mesenterica.</title>
        <authorList>
            <person name="Buettner E."/>
            <person name="Kellner H."/>
        </authorList>
    </citation>
    <scope>NUCLEOTIDE SEQUENCE [LARGE SCALE GENOMIC DNA]</scope>
    <source>
        <strain evidence="7 8">DSM 108281</strain>
    </source>
</reference>
<evidence type="ECO:0000259" key="4">
    <source>
        <dbReference type="Pfam" id="PF02225"/>
    </source>
</evidence>
<feature type="compositionally biased region" description="Basic residues" evidence="2">
    <location>
        <begin position="841"/>
        <end position="860"/>
    </location>
</feature>
<dbReference type="InterPro" id="IPR039373">
    <property type="entry name" value="Peptidase_M28B"/>
</dbReference>
<evidence type="ECO:0000313" key="7">
    <source>
        <dbReference type="EMBL" id="THH13793.1"/>
    </source>
</evidence>
<dbReference type="InterPro" id="IPR036757">
    <property type="entry name" value="TFR-like_dimer_dom_sf"/>
</dbReference>
<dbReference type="InterPro" id="IPR007484">
    <property type="entry name" value="Peptidase_M28"/>
</dbReference>
<dbReference type="Gene3D" id="3.50.30.30">
    <property type="match status" value="1"/>
</dbReference>
<comment type="caution">
    <text evidence="7">The sequence shown here is derived from an EMBL/GenBank/DDBJ whole genome shotgun (WGS) entry which is preliminary data.</text>
</comment>
<evidence type="ECO:0008006" key="9">
    <source>
        <dbReference type="Google" id="ProtNLM"/>
    </source>
</evidence>
<dbReference type="AlphaFoldDB" id="A0A4V3XEJ6"/>
<keyword evidence="3" id="KW-1133">Transmembrane helix</keyword>
<keyword evidence="3" id="KW-0812">Transmembrane</keyword>
<organism evidence="7 8">
    <name type="scientific">Bondarzewia mesenterica</name>
    <dbReference type="NCBI Taxonomy" id="1095465"/>
    <lineage>
        <taxon>Eukaryota</taxon>
        <taxon>Fungi</taxon>
        <taxon>Dikarya</taxon>
        <taxon>Basidiomycota</taxon>
        <taxon>Agaricomycotina</taxon>
        <taxon>Agaricomycetes</taxon>
        <taxon>Russulales</taxon>
        <taxon>Bondarzewiaceae</taxon>
        <taxon>Bondarzewia</taxon>
    </lineage>
</organism>
<gene>
    <name evidence="7" type="ORF">EW146_g6464</name>
</gene>
<evidence type="ECO:0000313" key="8">
    <source>
        <dbReference type="Proteomes" id="UP000310158"/>
    </source>
</evidence>
<protein>
    <recommendedName>
        <fullName evidence="9">Zn-dependent exopeptidase</fullName>
    </recommendedName>
</protein>
<dbReference type="Pfam" id="PF04389">
    <property type="entry name" value="Peptidase_M28"/>
    <property type="match status" value="1"/>
</dbReference>
<evidence type="ECO:0000256" key="3">
    <source>
        <dbReference type="SAM" id="Phobius"/>
    </source>
</evidence>
<dbReference type="Gene3D" id="1.20.930.40">
    <property type="entry name" value="Transferrin receptor-like, dimerisation domain"/>
    <property type="match status" value="1"/>
</dbReference>
<keyword evidence="8" id="KW-1185">Reference proteome</keyword>
<evidence type="ECO:0000256" key="1">
    <source>
        <dbReference type="ARBA" id="ARBA00005634"/>
    </source>
</evidence>
<dbReference type="InterPro" id="IPR003137">
    <property type="entry name" value="PA_domain"/>
</dbReference>
<dbReference type="InterPro" id="IPR046450">
    <property type="entry name" value="PA_dom_sf"/>
</dbReference>